<evidence type="ECO:0000313" key="8">
    <source>
        <dbReference type="EMBL" id="SFL41470.1"/>
    </source>
</evidence>
<dbReference type="GO" id="GO:0032259">
    <property type="term" value="P:methylation"/>
    <property type="evidence" value="ECO:0007669"/>
    <property type="project" value="UniProtKB-KW"/>
</dbReference>
<dbReference type="InterPro" id="IPR050903">
    <property type="entry name" value="Bact_Chemotaxis_MeTrfase"/>
</dbReference>
<comment type="catalytic activity">
    <reaction evidence="1 5">
        <text>L-glutamyl-[protein] + S-adenosyl-L-methionine = [protein]-L-glutamate 5-O-methyl ester + S-adenosyl-L-homocysteine</text>
        <dbReference type="Rhea" id="RHEA:24452"/>
        <dbReference type="Rhea" id="RHEA-COMP:10208"/>
        <dbReference type="Rhea" id="RHEA-COMP:10311"/>
        <dbReference type="ChEBI" id="CHEBI:29973"/>
        <dbReference type="ChEBI" id="CHEBI:57856"/>
        <dbReference type="ChEBI" id="CHEBI:59789"/>
        <dbReference type="ChEBI" id="CHEBI:82795"/>
        <dbReference type="EC" id="2.1.1.80"/>
    </reaction>
</comment>
<keyword evidence="4 5" id="KW-0949">S-adenosyl-L-methionine</keyword>
<dbReference type="RefSeq" id="WP_093326100.1">
    <property type="nucleotide sequence ID" value="NZ_FOSZ01000013.1"/>
</dbReference>
<dbReference type="InterPro" id="IPR000780">
    <property type="entry name" value="CheR_MeTrfase"/>
</dbReference>
<dbReference type="InterPro" id="IPR036804">
    <property type="entry name" value="CheR_N_sf"/>
</dbReference>
<dbReference type="Proteomes" id="UP000198851">
    <property type="component" value="Unassembled WGS sequence"/>
</dbReference>
<keyword evidence="2 5" id="KW-0489">Methyltransferase</keyword>
<comment type="function">
    <text evidence="5">Methylation of the membrane-bound methyl-accepting chemotaxis proteins (MCP) to form gamma-glutamyl methyl ester residues in MCP.</text>
</comment>
<dbReference type="STRING" id="1280847.SAMN04488036_11341"/>
<evidence type="ECO:0000256" key="2">
    <source>
        <dbReference type="ARBA" id="ARBA00022603"/>
    </source>
</evidence>
<feature type="binding site" evidence="6">
    <location>
        <position position="84"/>
    </location>
    <ligand>
        <name>S-adenosyl-L-methionine</name>
        <dbReference type="ChEBI" id="CHEBI:59789"/>
    </ligand>
</feature>
<evidence type="ECO:0000256" key="6">
    <source>
        <dbReference type="PIRSR" id="PIRSR000410-1"/>
    </source>
</evidence>
<evidence type="ECO:0000256" key="1">
    <source>
        <dbReference type="ARBA" id="ARBA00001541"/>
    </source>
</evidence>
<dbReference type="PROSITE" id="PS50123">
    <property type="entry name" value="CHER"/>
    <property type="match status" value="1"/>
</dbReference>
<keyword evidence="3 5" id="KW-0808">Transferase</keyword>
<name>A0A1I4HI79_9RHOB</name>
<dbReference type="EMBL" id="FOSZ01000013">
    <property type="protein sequence ID" value="SFL41470.1"/>
    <property type="molecule type" value="Genomic_DNA"/>
</dbReference>
<dbReference type="SUPFAM" id="SSF47757">
    <property type="entry name" value="Chemotaxis receptor methyltransferase CheR, N-terminal domain"/>
    <property type="match status" value="1"/>
</dbReference>
<dbReference type="PRINTS" id="PR00996">
    <property type="entry name" value="CHERMTFRASE"/>
</dbReference>
<dbReference type="InterPro" id="IPR022642">
    <property type="entry name" value="CheR_C"/>
</dbReference>
<evidence type="ECO:0000259" key="7">
    <source>
        <dbReference type="PROSITE" id="PS50123"/>
    </source>
</evidence>
<reference evidence="9" key="1">
    <citation type="submission" date="2016-10" db="EMBL/GenBank/DDBJ databases">
        <authorList>
            <person name="Varghese N."/>
            <person name="Submissions S."/>
        </authorList>
    </citation>
    <scope>NUCLEOTIDE SEQUENCE [LARGE SCALE GENOMIC DNA]</scope>
    <source>
        <strain evidence="9">DSM 28453</strain>
    </source>
</reference>
<dbReference type="Pfam" id="PF01739">
    <property type="entry name" value="CheR"/>
    <property type="match status" value="1"/>
</dbReference>
<sequence>MMHNPGQILDEVTISDADFVRIAGLVRSMTGIDLQPHKRAMVAARLAKRLSATGIGSISEYCTRLERGTADDEVSHFINAYTTNMTRFYREHHHFEHLASDTLPPLIENARRGGRVRIWSAGCSSGEEAYGIAFSVLDLCPEARQLDIKILASDIDLDILERAETGHYPKSDADNLPGEQVQTYFDPLPGTPDQLSVNQQARDLIAFRQLNLHAEWPFGGKFDVIICRNVAIYFDLPTQSSLWRRFGEALTETGVLYIGHSEGIDPDNSHLFQIAGRSVFRKNPDNKTTAVKGTS</sequence>
<feature type="domain" description="CheR-type methyltransferase" evidence="7">
    <location>
        <begin position="7"/>
        <end position="285"/>
    </location>
</feature>
<organism evidence="8 9">
    <name type="scientific">Shimia haliotis</name>
    <dbReference type="NCBI Taxonomy" id="1280847"/>
    <lineage>
        <taxon>Bacteria</taxon>
        <taxon>Pseudomonadati</taxon>
        <taxon>Pseudomonadota</taxon>
        <taxon>Alphaproteobacteria</taxon>
        <taxon>Rhodobacterales</taxon>
        <taxon>Roseobacteraceae</taxon>
    </lineage>
</organism>
<feature type="binding site" evidence="6">
    <location>
        <position position="86"/>
    </location>
    <ligand>
        <name>S-adenosyl-L-methionine</name>
        <dbReference type="ChEBI" id="CHEBI:59789"/>
    </ligand>
</feature>
<dbReference type="Gene3D" id="3.40.50.150">
    <property type="entry name" value="Vaccinia Virus protein VP39"/>
    <property type="match status" value="1"/>
</dbReference>
<evidence type="ECO:0000256" key="5">
    <source>
        <dbReference type="PIRNR" id="PIRNR000410"/>
    </source>
</evidence>
<gene>
    <name evidence="8" type="ORF">SAMN04488036_11341</name>
</gene>
<feature type="binding site" evidence="6">
    <location>
        <position position="90"/>
    </location>
    <ligand>
        <name>S-adenosyl-L-methionine</name>
        <dbReference type="ChEBI" id="CHEBI:59789"/>
    </ligand>
</feature>
<dbReference type="InterPro" id="IPR022641">
    <property type="entry name" value="CheR_N"/>
</dbReference>
<feature type="binding site" evidence="6">
    <location>
        <begin position="211"/>
        <end position="212"/>
    </location>
    <ligand>
        <name>S-adenosyl-L-methionine</name>
        <dbReference type="ChEBI" id="CHEBI:59789"/>
    </ligand>
</feature>
<feature type="binding site" evidence="6">
    <location>
        <begin position="228"/>
        <end position="229"/>
    </location>
    <ligand>
        <name>S-adenosyl-L-methionine</name>
        <dbReference type="ChEBI" id="CHEBI:59789"/>
    </ligand>
</feature>
<dbReference type="Pfam" id="PF03705">
    <property type="entry name" value="CheR_N"/>
    <property type="match status" value="1"/>
</dbReference>
<protein>
    <recommendedName>
        <fullName evidence="5">Chemotaxis protein methyltransferase</fullName>
        <ecNumber evidence="5">2.1.1.80</ecNumber>
    </recommendedName>
</protein>
<dbReference type="InterPro" id="IPR029063">
    <property type="entry name" value="SAM-dependent_MTases_sf"/>
</dbReference>
<dbReference type="EC" id="2.1.1.80" evidence="5"/>
<dbReference type="OrthoDB" id="9816309at2"/>
<dbReference type="GO" id="GO:0008983">
    <property type="term" value="F:protein-glutamate O-methyltransferase activity"/>
    <property type="evidence" value="ECO:0007669"/>
    <property type="project" value="UniProtKB-EC"/>
</dbReference>
<accession>A0A1I4HI79</accession>
<evidence type="ECO:0000313" key="9">
    <source>
        <dbReference type="Proteomes" id="UP000198851"/>
    </source>
</evidence>
<feature type="binding site" evidence="6">
    <location>
        <position position="154"/>
    </location>
    <ligand>
        <name>S-adenosyl-L-methionine</name>
        <dbReference type="ChEBI" id="CHEBI:59789"/>
    </ligand>
</feature>
<evidence type="ECO:0000256" key="4">
    <source>
        <dbReference type="ARBA" id="ARBA00022691"/>
    </source>
</evidence>
<proteinExistence type="predicted"/>
<keyword evidence="9" id="KW-1185">Reference proteome</keyword>
<dbReference type="SUPFAM" id="SSF53335">
    <property type="entry name" value="S-adenosyl-L-methionine-dependent methyltransferases"/>
    <property type="match status" value="1"/>
</dbReference>
<dbReference type="Gene3D" id="1.10.155.10">
    <property type="entry name" value="Chemotaxis receptor methyltransferase CheR, N-terminal domain"/>
    <property type="match status" value="1"/>
</dbReference>
<dbReference type="PIRSF" id="PIRSF000410">
    <property type="entry name" value="CheR"/>
    <property type="match status" value="1"/>
</dbReference>
<dbReference type="PANTHER" id="PTHR24422:SF19">
    <property type="entry name" value="CHEMOTAXIS PROTEIN METHYLTRANSFERASE"/>
    <property type="match status" value="1"/>
</dbReference>
<evidence type="ECO:0000256" key="3">
    <source>
        <dbReference type="ARBA" id="ARBA00022679"/>
    </source>
</evidence>
<feature type="binding site" evidence="6">
    <location>
        <position position="128"/>
    </location>
    <ligand>
        <name>S-adenosyl-L-methionine</name>
        <dbReference type="ChEBI" id="CHEBI:59789"/>
    </ligand>
</feature>
<dbReference type="SMART" id="SM00138">
    <property type="entry name" value="MeTrc"/>
    <property type="match status" value="1"/>
</dbReference>
<dbReference type="PANTHER" id="PTHR24422">
    <property type="entry name" value="CHEMOTAXIS PROTEIN METHYLTRANSFERASE"/>
    <property type="match status" value="1"/>
</dbReference>
<dbReference type="InterPro" id="IPR026024">
    <property type="entry name" value="Chemotaxis_MeTrfase_CheR"/>
</dbReference>
<dbReference type="AlphaFoldDB" id="A0A1I4HI79"/>